<accession>A0A6G7YLJ5</accession>
<evidence type="ECO:0000313" key="1">
    <source>
        <dbReference type="EMBL" id="QIK77612.1"/>
    </source>
</evidence>
<dbReference type="Proteomes" id="UP000503222">
    <property type="component" value="Chromosome"/>
</dbReference>
<name>A0A6G7YLJ5_9SPHN</name>
<dbReference type="KEGG" id="spii:G7077_00425"/>
<sequence>MTGDHVRSAALFAGLAEQSRDPALTRKAISTAVEGGDLRLALRLARSQPLQSLPIEAKLLLIAEPLRQGRIAPAIALASSSDGPGSVRFLVPLLNAWLAAERGDLAGSLAGLNSAPANGVLAPFRDEQRAFILLKFKRSADAAPFVERALGAGGARRARLRMIYADGFLRAGDRERAAALVAEADDPEMIARIARGKAVGQRVETAAQAISELLTGVALDLSRGDKDLPVSLLNVARFADPANSSAPVIQGLLLDSIDRPEAAIASFRAVPNGDGLAAQARTYEVRTLLEQERLSEAEALAGRLANRSDASVADYQRLAIVYRTQKKPAEAAAVLGRAISLAMSQGVKNLWPLYYERAVAFEQANRWPESKNDLQTALRFSPDEPTLLNFLGYTMLERGEQLDAAEAMIRKASRLAPDEPAITDSLGWALYKRGQLPEAIDTLQQAAAKDVAEPEIHEHLGDALYTAGRRYEARFAWNAALVTAEEDAATRIKAKLQSGLSAGNAAP</sequence>
<dbReference type="Pfam" id="PF13414">
    <property type="entry name" value="TPR_11"/>
    <property type="match status" value="1"/>
</dbReference>
<proteinExistence type="predicted"/>
<keyword evidence="2" id="KW-1185">Reference proteome</keyword>
<dbReference type="RefSeq" id="WP_166410008.1">
    <property type="nucleotide sequence ID" value="NZ_CP049869.1"/>
</dbReference>
<dbReference type="SUPFAM" id="SSF48452">
    <property type="entry name" value="TPR-like"/>
    <property type="match status" value="2"/>
</dbReference>
<dbReference type="AlphaFoldDB" id="A0A6G7YLJ5"/>
<reference evidence="1 2" key="1">
    <citation type="submission" date="2020-03" db="EMBL/GenBank/DDBJ databases">
        <title>Sphingomonas sp. nov., isolated from fish.</title>
        <authorList>
            <person name="Hyun D.-W."/>
            <person name="Bae J.-W."/>
        </authorList>
    </citation>
    <scope>NUCLEOTIDE SEQUENCE [LARGE SCALE GENOMIC DNA]</scope>
    <source>
        <strain evidence="1 2">HDW15B</strain>
    </source>
</reference>
<dbReference type="InterPro" id="IPR011990">
    <property type="entry name" value="TPR-like_helical_dom_sf"/>
</dbReference>
<protein>
    <submittedName>
        <fullName evidence="1">Tetratricopeptide repeat protein</fullName>
    </submittedName>
</protein>
<evidence type="ECO:0000313" key="2">
    <source>
        <dbReference type="Proteomes" id="UP000503222"/>
    </source>
</evidence>
<dbReference type="EMBL" id="CP049869">
    <property type="protein sequence ID" value="QIK77612.1"/>
    <property type="molecule type" value="Genomic_DNA"/>
</dbReference>
<dbReference type="Pfam" id="PF13432">
    <property type="entry name" value="TPR_16"/>
    <property type="match status" value="1"/>
</dbReference>
<gene>
    <name evidence="1" type="ORF">G7077_00425</name>
</gene>
<organism evidence="1 2">
    <name type="scientific">Sphingomonas piscis</name>
    <dbReference type="NCBI Taxonomy" id="2714943"/>
    <lineage>
        <taxon>Bacteria</taxon>
        <taxon>Pseudomonadati</taxon>
        <taxon>Pseudomonadota</taxon>
        <taxon>Alphaproteobacteria</taxon>
        <taxon>Sphingomonadales</taxon>
        <taxon>Sphingomonadaceae</taxon>
        <taxon>Sphingomonas</taxon>
    </lineage>
</organism>
<dbReference type="Gene3D" id="1.25.40.10">
    <property type="entry name" value="Tetratricopeptide repeat domain"/>
    <property type="match status" value="2"/>
</dbReference>
<dbReference type="InterPro" id="IPR019734">
    <property type="entry name" value="TPR_rpt"/>
</dbReference>
<dbReference type="SMART" id="SM00028">
    <property type="entry name" value="TPR"/>
    <property type="match status" value="5"/>
</dbReference>